<name>A0ABU8THV3_9HYPH</name>
<gene>
    <name evidence="3" type="ORF">V6575_03910</name>
</gene>
<accession>A0ABU8THV3</accession>
<evidence type="ECO:0000256" key="2">
    <source>
        <dbReference type="ARBA" id="ARBA00022723"/>
    </source>
</evidence>
<keyword evidence="2" id="KW-0479">Metal-binding</keyword>
<comment type="similarity">
    <text evidence="1">Belongs to the DinB family.</text>
</comment>
<dbReference type="Proteomes" id="UP001385499">
    <property type="component" value="Unassembled WGS sequence"/>
</dbReference>
<dbReference type="SUPFAM" id="SSF109854">
    <property type="entry name" value="DinB/YfiT-like putative metalloenzymes"/>
    <property type="match status" value="1"/>
</dbReference>
<dbReference type="PANTHER" id="PTHR37302:SF3">
    <property type="entry name" value="DAMAGE-INDUCIBLE PROTEIN DINB"/>
    <property type="match status" value="1"/>
</dbReference>
<organism evidence="3 4">
    <name type="scientific">Roseibium algae</name>
    <dbReference type="NCBI Taxonomy" id="3123038"/>
    <lineage>
        <taxon>Bacteria</taxon>
        <taxon>Pseudomonadati</taxon>
        <taxon>Pseudomonadota</taxon>
        <taxon>Alphaproteobacteria</taxon>
        <taxon>Hyphomicrobiales</taxon>
        <taxon>Stappiaceae</taxon>
        <taxon>Roseibium</taxon>
    </lineage>
</organism>
<reference evidence="3 4" key="1">
    <citation type="submission" date="2024-02" db="EMBL/GenBank/DDBJ databases">
        <title>Roseibium algae sp. nov., isolated from marine alga (Grateloupia sp.), showing potential in myo-inositol conversion.</title>
        <authorList>
            <person name="Wang Y."/>
        </authorList>
    </citation>
    <scope>NUCLEOTIDE SEQUENCE [LARGE SCALE GENOMIC DNA]</scope>
    <source>
        <strain evidence="3 4">H3510</strain>
    </source>
</reference>
<keyword evidence="4" id="KW-1185">Reference proteome</keyword>
<dbReference type="RefSeq" id="WP_340272778.1">
    <property type="nucleotide sequence ID" value="NZ_JBAKIA010000002.1"/>
</dbReference>
<protein>
    <submittedName>
        <fullName evidence="3">DinB family protein</fullName>
    </submittedName>
</protein>
<evidence type="ECO:0000256" key="1">
    <source>
        <dbReference type="ARBA" id="ARBA00008635"/>
    </source>
</evidence>
<sequence length="174" mass="19757">MSAALEQLCLMARNNAWANGRLLGACLALSQAEFEAERSGFFPSIRETLNHNLSVDRYYLDSLVEGGKGRAVYDEEPAKTVAALLREQADQDRALIVFCEALIEDDLSRELMQDRGEHGMFSERIDRTLLHLFQHQTHHRGQAHAMLSSTQVAPPQLDEFFLEFDRHPTAIKLF</sequence>
<dbReference type="EMBL" id="JBAKIA010000002">
    <property type="protein sequence ID" value="MEJ8473220.1"/>
    <property type="molecule type" value="Genomic_DNA"/>
</dbReference>
<proteinExistence type="inferred from homology"/>
<dbReference type="InterPro" id="IPR034660">
    <property type="entry name" value="DinB/YfiT-like"/>
</dbReference>
<dbReference type="Gene3D" id="1.20.120.450">
    <property type="entry name" value="dinb family like domain"/>
    <property type="match status" value="1"/>
</dbReference>
<evidence type="ECO:0000313" key="4">
    <source>
        <dbReference type="Proteomes" id="UP001385499"/>
    </source>
</evidence>
<dbReference type="Pfam" id="PF05163">
    <property type="entry name" value="DinB"/>
    <property type="match status" value="1"/>
</dbReference>
<evidence type="ECO:0000313" key="3">
    <source>
        <dbReference type="EMBL" id="MEJ8473220.1"/>
    </source>
</evidence>
<dbReference type="InterPro" id="IPR007837">
    <property type="entry name" value="DinB"/>
</dbReference>
<comment type="caution">
    <text evidence="3">The sequence shown here is derived from an EMBL/GenBank/DDBJ whole genome shotgun (WGS) entry which is preliminary data.</text>
</comment>
<dbReference type="PANTHER" id="PTHR37302">
    <property type="entry name" value="SLR1116 PROTEIN"/>
    <property type="match status" value="1"/>
</dbReference>